<reference evidence="1 2" key="1">
    <citation type="submission" date="2019-02" db="EMBL/GenBank/DDBJ databases">
        <title>Deep-cultivation of Planctomycetes and their phenomic and genomic characterization uncovers novel biology.</title>
        <authorList>
            <person name="Wiegand S."/>
            <person name="Jogler M."/>
            <person name="Boedeker C."/>
            <person name="Pinto D."/>
            <person name="Vollmers J."/>
            <person name="Rivas-Marin E."/>
            <person name="Kohn T."/>
            <person name="Peeters S.H."/>
            <person name="Heuer A."/>
            <person name="Rast P."/>
            <person name="Oberbeckmann S."/>
            <person name="Bunk B."/>
            <person name="Jeske O."/>
            <person name="Meyerdierks A."/>
            <person name="Storesund J.E."/>
            <person name="Kallscheuer N."/>
            <person name="Luecker S."/>
            <person name="Lage O.M."/>
            <person name="Pohl T."/>
            <person name="Merkel B.J."/>
            <person name="Hornburger P."/>
            <person name="Mueller R.-W."/>
            <person name="Bruemmer F."/>
            <person name="Labrenz M."/>
            <person name="Spormann A.M."/>
            <person name="Op den Camp H."/>
            <person name="Overmann J."/>
            <person name="Amann R."/>
            <person name="Jetten M.S.M."/>
            <person name="Mascher T."/>
            <person name="Medema M.H."/>
            <person name="Devos D.P."/>
            <person name="Kaster A.-K."/>
            <person name="Ovreas L."/>
            <person name="Rohde M."/>
            <person name="Galperin M.Y."/>
            <person name="Jogler C."/>
        </authorList>
    </citation>
    <scope>NUCLEOTIDE SEQUENCE [LARGE SCALE GENOMIC DNA]</scope>
    <source>
        <strain evidence="1 2">ElP</strain>
    </source>
</reference>
<dbReference type="KEGG" id="tpla:ElP_32130"/>
<name>A0A518H3B2_9BACT</name>
<protein>
    <submittedName>
        <fullName evidence="1">Uncharacterized protein</fullName>
    </submittedName>
</protein>
<gene>
    <name evidence="1" type="ORF">ElP_32130</name>
</gene>
<proteinExistence type="predicted"/>
<sequence length="140" mass="16609">MSNSRTQHEQESPCLILDPENSSEIAWGFIHARRFPLHRHQKLWWTWDGMRYVLIDEEKIRSELWRWMERQLPHPPKPKHLRDTLEVVRLIRTLPTNTTIPSWIGGGEVDPVDVISFRNGLVFADEYVRESGPRLRPHSP</sequence>
<dbReference type="OrthoDB" id="288091at2"/>
<keyword evidence="2" id="KW-1185">Reference proteome</keyword>
<organism evidence="1 2">
    <name type="scientific">Tautonia plasticadhaerens</name>
    <dbReference type="NCBI Taxonomy" id="2527974"/>
    <lineage>
        <taxon>Bacteria</taxon>
        <taxon>Pseudomonadati</taxon>
        <taxon>Planctomycetota</taxon>
        <taxon>Planctomycetia</taxon>
        <taxon>Isosphaerales</taxon>
        <taxon>Isosphaeraceae</taxon>
        <taxon>Tautonia</taxon>
    </lineage>
</organism>
<accession>A0A518H3B2</accession>
<dbReference type="AlphaFoldDB" id="A0A518H3B2"/>
<dbReference type="RefSeq" id="WP_145270830.1">
    <property type="nucleotide sequence ID" value="NZ_CP036426.1"/>
</dbReference>
<dbReference type="Proteomes" id="UP000317835">
    <property type="component" value="Chromosome"/>
</dbReference>
<evidence type="ECO:0000313" key="1">
    <source>
        <dbReference type="EMBL" id="QDV35310.1"/>
    </source>
</evidence>
<dbReference type="EMBL" id="CP036426">
    <property type="protein sequence ID" value="QDV35310.1"/>
    <property type="molecule type" value="Genomic_DNA"/>
</dbReference>
<evidence type="ECO:0000313" key="2">
    <source>
        <dbReference type="Proteomes" id="UP000317835"/>
    </source>
</evidence>